<gene>
    <name evidence="14" type="ORF">FC98_GL001920</name>
</gene>
<keyword evidence="15" id="KW-1185">Reference proteome</keyword>
<keyword evidence="10 13" id="KW-0472">Membrane</keyword>
<feature type="transmembrane region" description="Helical" evidence="13">
    <location>
        <begin position="107"/>
        <end position="126"/>
    </location>
</feature>
<accession>A0A0R1NRD5</accession>
<evidence type="ECO:0000256" key="9">
    <source>
        <dbReference type="ARBA" id="ARBA00023065"/>
    </source>
</evidence>
<dbReference type="RefSeq" id="WP_056949186.1">
    <property type="nucleotide sequence ID" value="NZ_AZEB01000004.1"/>
</dbReference>
<dbReference type="AlphaFoldDB" id="A0A0R1NRD5"/>
<evidence type="ECO:0000256" key="1">
    <source>
        <dbReference type="ARBA" id="ARBA00004141"/>
    </source>
</evidence>
<evidence type="ECO:0000256" key="5">
    <source>
        <dbReference type="ARBA" id="ARBA00022692"/>
    </source>
</evidence>
<keyword evidence="4" id="KW-0633">Potassium transport</keyword>
<evidence type="ECO:0000256" key="3">
    <source>
        <dbReference type="ARBA" id="ARBA00022448"/>
    </source>
</evidence>
<keyword evidence="9" id="KW-0406">Ion transport</keyword>
<dbReference type="InterPro" id="IPR010617">
    <property type="entry name" value="TMEM175-like"/>
</dbReference>
<evidence type="ECO:0000256" key="2">
    <source>
        <dbReference type="ARBA" id="ARBA00006920"/>
    </source>
</evidence>
<dbReference type="Proteomes" id="UP000051439">
    <property type="component" value="Unassembled WGS sequence"/>
</dbReference>
<dbReference type="GO" id="GO:0016020">
    <property type="term" value="C:membrane"/>
    <property type="evidence" value="ECO:0007669"/>
    <property type="project" value="UniProtKB-SubCell"/>
</dbReference>
<evidence type="ECO:0000256" key="4">
    <source>
        <dbReference type="ARBA" id="ARBA00022538"/>
    </source>
</evidence>
<protein>
    <submittedName>
        <fullName evidence="14">Integral membrane protein</fullName>
    </submittedName>
</protein>
<dbReference type="EMBL" id="AZEB01000004">
    <property type="protein sequence ID" value="KRL22687.1"/>
    <property type="molecule type" value="Genomic_DNA"/>
</dbReference>
<keyword evidence="11" id="KW-0407">Ion channel</keyword>
<keyword evidence="6" id="KW-0631">Potassium channel</keyword>
<dbReference type="PATRIC" id="fig|1423766.4.peg.1990"/>
<evidence type="ECO:0000313" key="15">
    <source>
        <dbReference type="Proteomes" id="UP000051439"/>
    </source>
</evidence>
<feature type="transmembrane region" description="Helical" evidence="13">
    <location>
        <begin position="12"/>
        <end position="31"/>
    </location>
</feature>
<comment type="catalytic activity">
    <reaction evidence="12">
        <text>K(+)(in) = K(+)(out)</text>
        <dbReference type="Rhea" id="RHEA:29463"/>
        <dbReference type="ChEBI" id="CHEBI:29103"/>
    </reaction>
</comment>
<evidence type="ECO:0000256" key="7">
    <source>
        <dbReference type="ARBA" id="ARBA00022958"/>
    </source>
</evidence>
<dbReference type="GO" id="GO:0005267">
    <property type="term" value="F:potassium channel activity"/>
    <property type="evidence" value="ECO:0007669"/>
    <property type="project" value="UniProtKB-KW"/>
</dbReference>
<dbReference type="GO" id="GO:0015252">
    <property type="term" value="F:proton channel activity"/>
    <property type="evidence" value="ECO:0007669"/>
    <property type="project" value="InterPro"/>
</dbReference>
<comment type="caution">
    <text evidence="14">The sequence shown here is derived from an EMBL/GenBank/DDBJ whole genome shotgun (WGS) entry which is preliminary data.</text>
</comment>
<feature type="transmembrane region" description="Helical" evidence="13">
    <location>
        <begin position="43"/>
        <end position="61"/>
    </location>
</feature>
<evidence type="ECO:0000313" key="14">
    <source>
        <dbReference type="EMBL" id="KRL22687.1"/>
    </source>
</evidence>
<dbReference type="Pfam" id="PF06736">
    <property type="entry name" value="TMEM175"/>
    <property type="match status" value="1"/>
</dbReference>
<feature type="transmembrane region" description="Helical" evidence="13">
    <location>
        <begin position="147"/>
        <end position="163"/>
    </location>
</feature>
<keyword evidence="7" id="KW-0630">Potassium</keyword>
<keyword evidence="8 13" id="KW-1133">Transmembrane helix</keyword>
<sequence>MTKNRLEAFTDAIIPIIMTVLVLELGTPKTYTWSGLWDMHEQLIAYAISFFLLAIVWGNHHHMFQIVKQIDGLVIWANTVLLFFLSFIPFATEIVNNDPKSLFGSQLYTLLFIFVNLAWNFLRISLLHANKDHKILVASLRHEPKSLITLAAFIVVFLLTFVWHEFGMIGTFLVMMGWIMPYKRIENNIKRL</sequence>
<comment type="similarity">
    <text evidence="2">Belongs to the TMEM175 family.</text>
</comment>
<dbReference type="PANTHER" id="PTHR31462">
    <property type="entry name" value="ENDOSOMAL/LYSOSOMAL POTASSIUM CHANNEL TMEM175"/>
    <property type="match status" value="1"/>
</dbReference>
<evidence type="ECO:0000256" key="10">
    <source>
        <dbReference type="ARBA" id="ARBA00023136"/>
    </source>
</evidence>
<reference evidence="14 15" key="1">
    <citation type="journal article" date="2015" name="Genome Announc.">
        <title>Expanding the biotechnology potential of lactobacilli through comparative genomics of 213 strains and associated genera.</title>
        <authorList>
            <person name="Sun Z."/>
            <person name="Harris H.M."/>
            <person name="McCann A."/>
            <person name="Guo C."/>
            <person name="Argimon S."/>
            <person name="Zhang W."/>
            <person name="Yang X."/>
            <person name="Jeffery I.B."/>
            <person name="Cooney J.C."/>
            <person name="Kagawa T.F."/>
            <person name="Liu W."/>
            <person name="Song Y."/>
            <person name="Salvetti E."/>
            <person name="Wrobel A."/>
            <person name="Rasinkangas P."/>
            <person name="Parkhill J."/>
            <person name="Rea M.C."/>
            <person name="O'Sullivan O."/>
            <person name="Ritari J."/>
            <person name="Douillard F.P."/>
            <person name="Paul Ross R."/>
            <person name="Yang R."/>
            <person name="Briner A.E."/>
            <person name="Felis G.E."/>
            <person name="de Vos W.M."/>
            <person name="Barrangou R."/>
            <person name="Klaenhammer T.R."/>
            <person name="Caufield P.W."/>
            <person name="Cui Y."/>
            <person name="Zhang H."/>
            <person name="O'Toole P.W."/>
        </authorList>
    </citation>
    <scope>NUCLEOTIDE SEQUENCE [LARGE SCALE GENOMIC DNA]</scope>
    <source>
        <strain evidence="14 15">DSM 19906</strain>
    </source>
</reference>
<proteinExistence type="inferred from homology"/>
<comment type="subcellular location">
    <subcellularLocation>
        <location evidence="1">Membrane</location>
        <topology evidence="1">Multi-pass membrane protein</topology>
    </subcellularLocation>
</comment>
<evidence type="ECO:0000256" key="11">
    <source>
        <dbReference type="ARBA" id="ARBA00023303"/>
    </source>
</evidence>
<evidence type="ECO:0000256" key="8">
    <source>
        <dbReference type="ARBA" id="ARBA00022989"/>
    </source>
</evidence>
<name>A0A0R1NRD5_9LACO</name>
<evidence type="ECO:0000256" key="13">
    <source>
        <dbReference type="SAM" id="Phobius"/>
    </source>
</evidence>
<evidence type="ECO:0000256" key="6">
    <source>
        <dbReference type="ARBA" id="ARBA00022826"/>
    </source>
</evidence>
<evidence type="ECO:0000256" key="12">
    <source>
        <dbReference type="ARBA" id="ARBA00034430"/>
    </source>
</evidence>
<keyword evidence="3" id="KW-0813">Transport</keyword>
<organism evidence="14 15">
    <name type="scientific">Lentilactobacillus kisonensis DSM 19906 = JCM 15041</name>
    <dbReference type="NCBI Taxonomy" id="1423766"/>
    <lineage>
        <taxon>Bacteria</taxon>
        <taxon>Bacillati</taxon>
        <taxon>Bacillota</taxon>
        <taxon>Bacilli</taxon>
        <taxon>Lactobacillales</taxon>
        <taxon>Lactobacillaceae</taxon>
        <taxon>Lentilactobacillus</taxon>
    </lineage>
</organism>
<keyword evidence="5 13" id="KW-0812">Transmembrane</keyword>
<dbReference type="PANTHER" id="PTHR31462:SF5">
    <property type="entry name" value="ENDOSOMAL_LYSOSOMAL PROTON CHANNEL TMEM175"/>
    <property type="match status" value="1"/>
</dbReference>
<feature type="transmembrane region" description="Helical" evidence="13">
    <location>
        <begin position="73"/>
        <end position="95"/>
    </location>
</feature>